<accession>A0A645CQK6</accession>
<reference evidence="1" key="1">
    <citation type="submission" date="2019-08" db="EMBL/GenBank/DDBJ databases">
        <authorList>
            <person name="Kucharzyk K."/>
            <person name="Murdoch R.W."/>
            <person name="Higgins S."/>
            <person name="Loffler F."/>
        </authorList>
    </citation>
    <scope>NUCLEOTIDE SEQUENCE</scope>
</reference>
<proteinExistence type="predicted"/>
<evidence type="ECO:0000313" key="1">
    <source>
        <dbReference type="EMBL" id="MPM79213.1"/>
    </source>
</evidence>
<name>A0A645CQK6_9ZZZZ</name>
<dbReference type="AlphaFoldDB" id="A0A645CQK6"/>
<gene>
    <name evidence="1" type="ORF">SDC9_126246</name>
</gene>
<dbReference type="EMBL" id="VSSQ01029186">
    <property type="protein sequence ID" value="MPM79213.1"/>
    <property type="molecule type" value="Genomic_DNA"/>
</dbReference>
<comment type="caution">
    <text evidence="1">The sequence shown here is derived from an EMBL/GenBank/DDBJ whole genome shotgun (WGS) entry which is preliminary data.</text>
</comment>
<organism evidence="1">
    <name type="scientific">bioreactor metagenome</name>
    <dbReference type="NCBI Taxonomy" id="1076179"/>
    <lineage>
        <taxon>unclassified sequences</taxon>
        <taxon>metagenomes</taxon>
        <taxon>ecological metagenomes</taxon>
    </lineage>
</organism>
<protein>
    <submittedName>
        <fullName evidence="1">Uncharacterized protein</fullName>
    </submittedName>
</protein>
<sequence>MSVVSGAAIGIRGLRRGSAGDVTAESVQESICPT</sequence>